<dbReference type="HOGENOM" id="CLU_957219_0_0_1"/>
<keyword evidence="1" id="KW-0863">Zinc-finger</keyword>
<feature type="region of interest" description="Disordered" evidence="2">
    <location>
        <begin position="49"/>
        <end position="95"/>
    </location>
</feature>
<dbReference type="InParanoid" id="G0NLM2"/>
<dbReference type="eggNOG" id="ENOG502THGJ">
    <property type="taxonomic scope" value="Eukaryota"/>
</dbReference>
<feature type="domain" description="C2H2-type" evidence="3">
    <location>
        <begin position="197"/>
        <end position="222"/>
    </location>
</feature>
<evidence type="ECO:0000259" key="3">
    <source>
        <dbReference type="PROSITE" id="PS50157"/>
    </source>
</evidence>
<sequence>MATYIVIEVAENENALDIMNVLMTQTNARFTITKEIGEYAAEREQLKRAKTIEKDKSNNSKPSYPEVDEILPPPKKKACPEPPPDEPQQKDPYLSNFDFSSIVPKTEEPGNIFQNLMESGTEWYSTPPIIQQPTKPTISEMLISASTSQPPDVTRTTSKRQNDSFQCHMCGAMIKAYHLDYYKRSNHAIIHTSLQRYLCPVKDCGAKTRHRSNMVVHARTVHGLKGRIDVENCLLPHEDDELKQTVINCFPEMEETIQNMQKRERMKNTTEYENGTGESDDDLGEEQ</sequence>
<gene>
    <name evidence="4" type="ORF">CAEBREN_12645</name>
</gene>
<feature type="compositionally biased region" description="Acidic residues" evidence="2">
    <location>
        <begin position="278"/>
        <end position="287"/>
    </location>
</feature>
<dbReference type="EMBL" id="GL379905">
    <property type="protein sequence ID" value="EGT33405.1"/>
    <property type="molecule type" value="Genomic_DNA"/>
</dbReference>
<organism evidence="5">
    <name type="scientific">Caenorhabditis brenneri</name>
    <name type="common">Nematode worm</name>
    <dbReference type="NCBI Taxonomy" id="135651"/>
    <lineage>
        <taxon>Eukaryota</taxon>
        <taxon>Metazoa</taxon>
        <taxon>Ecdysozoa</taxon>
        <taxon>Nematoda</taxon>
        <taxon>Chromadorea</taxon>
        <taxon>Rhabditida</taxon>
        <taxon>Rhabditina</taxon>
        <taxon>Rhabditomorpha</taxon>
        <taxon>Rhabditoidea</taxon>
        <taxon>Rhabditidae</taxon>
        <taxon>Peloderinae</taxon>
        <taxon>Caenorhabditis</taxon>
    </lineage>
</organism>
<dbReference type="InterPro" id="IPR013087">
    <property type="entry name" value="Znf_C2H2_type"/>
</dbReference>
<keyword evidence="1" id="KW-0862">Zinc</keyword>
<feature type="compositionally biased region" description="Basic and acidic residues" evidence="2">
    <location>
        <begin position="261"/>
        <end position="270"/>
    </location>
</feature>
<reference evidence="5" key="1">
    <citation type="submission" date="2011-07" db="EMBL/GenBank/DDBJ databases">
        <authorList>
            <consortium name="Caenorhabditis brenneri Sequencing and Analysis Consortium"/>
            <person name="Wilson R.K."/>
        </authorList>
    </citation>
    <scope>NUCLEOTIDE SEQUENCE [LARGE SCALE GENOMIC DNA]</scope>
    <source>
        <strain evidence="5">PB2801</strain>
    </source>
</reference>
<dbReference type="SUPFAM" id="SSF57667">
    <property type="entry name" value="beta-beta-alpha zinc fingers"/>
    <property type="match status" value="1"/>
</dbReference>
<keyword evidence="1" id="KW-0479">Metal-binding</keyword>
<evidence type="ECO:0000313" key="4">
    <source>
        <dbReference type="EMBL" id="EGT33405.1"/>
    </source>
</evidence>
<dbReference type="OMA" id="MATYIVI"/>
<evidence type="ECO:0000256" key="1">
    <source>
        <dbReference type="PROSITE-ProRule" id="PRU00042"/>
    </source>
</evidence>
<dbReference type="PROSITE" id="PS50157">
    <property type="entry name" value="ZINC_FINGER_C2H2_2"/>
    <property type="match status" value="1"/>
</dbReference>
<dbReference type="InterPro" id="IPR036236">
    <property type="entry name" value="Znf_C2H2_sf"/>
</dbReference>
<keyword evidence="5" id="KW-1185">Reference proteome</keyword>
<dbReference type="FunCoup" id="G0NLM2">
    <property type="interactions" value="372"/>
</dbReference>
<dbReference type="GO" id="GO:0008270">
    <property type="term" value="F:zinc ion binding"/>
    <property type="evidence" value="ECO:0007669"/>
    <property type="project" value="UniProtKB-KW"/>
</dbReference>
<dbReference type="Gene3D" id="3.30.160.60">
    <property type="entry name" value="Classic Zinc Finger"/>
    <property type="match status" value="1"/>
</dbReference>
<feature type="compositionally biased region" description="Basic and acidic residues" evidence="2">
    <location>
        <begin position="49"/>
        <end position="58"/>
    </location>
</feature>
<evidence type="ECO:0000256" key="2">
    <source>
        <dbReference type="SAM" id="MobiDB-lite"/>
    </source>
</evidence>
<feature type="region of interest" description="Disordered" evidence="2">
    <location>
        <begin position="259"/>
        <end position="287"/>
    </location>
</feature>
<evidence type="ECO:0000313" key="5">
    <source>
        <dbReference type="Proteomes" id="UP000008068"/>
    </source>
</evidence>
<dbReference type="OrthoDB" id="6077919at2759"/>
<name>G0NLM2_CAEBE</name>
<dbReference type="Proteomes" id="UP000008068">
    <property type="component" value="Unassembled WGS sequence"/>
</dbReference>
<proteinExistence type="predicted"/>
<dbReference type="AlphaFoldDB" id="G0NLM2"/>
<protein>
    <recommendedName>
        <fullName evidence="3">C2H2-type domain-containing protein</fullName>
    </recommendedName>
</protein>
<accession>G0NLM2</accession>